<dbReference type="RefSeq" id="WP_170143343.1">
    <property type="nucleotide sequence ID" value="NZ_RBWY01000001.1"/>
</dbReference>
<evidence type="ECO:0000256" key="5">
    <source>
        <dbReference type="NCBIfam" id="TIGR01378"/>
    </source>
</evidence>
<keyword evidence="4" id="KW-0067">ATP-binding</keyword>
<dbReference type="NCBIfam" id="TIGR01378">
    <property type="entry name" value="thi_PPkinase"/>
    <property type="match status" value="1"/>
</dbReference>
<evidence type="ECO:0000259" key="6">
    <source>
        <dbReference type="SMART" id="SM00983"/>
    </source>
</evidence>
<dbReference type="Pfam" id="PF04263">
    <property type="entry name" value="TPK_catalytic"/>
    <property type="match status" value="1"/>
</dbReference>
<dbReference type="CDD" id="cd07995">
    <property type="entry name" value="TPK"/>
    <property type="match status" value="1"/>
</dbReference>
<dbReference type="GO" id="GO:0030975">
    <property type="term" value="F:thiamine binding"/>
    <property type="evidence" value="ECO:0007669"/>
    <property type="project" value="InterPro"/>
</dbReference>
<protein>
    <recommendedName>
        <fullName evidence="5">Thiamine diphosphokinase</fullName>
        <ecNumber evidence="5">2.7.6.2</ecNumber>
    </recommendedName>
</protein>
<comment type="caution">
    <text evidence="7">The sequence shown here is derived from an EMBL/GenBank/DDBJ whole genome shotgun (WGS) entry which is preliminary data.</text>
</comment>
<evidence type="ECO:0000256" key="1">
    <source>
        <dbReference type="ARBA" id="ARBA00022679"/>
    </source>
</evidence>
<keyword evidence="3 7" id="KW-0418">Kinase</keyword>
<dbReference type="InterPro" id="IPR007373">
    <property type="entry name" value="Thiamin_PyroPKinase_B1-bd"/>
</dbReference>
<dbReference type="InterPro" id="IPR036759">
    <property type="entry name" value="TPK_catalytic_sf"/>
</dbReference>
<dbReference type="PANTHER" id="PTHR41299:SF1">
    <property type="entry name" value="THIAMINE PYROPHOSPHOKINASE"/>
    <property type="match status" value="1"/>
</dbReference>
<dbReference type="InterPro" id="IPR007371">
    <property type="entry name" value="TPK_catalytic"/>
</dbReference>
<dbReference type="GO" id="GO:0005524">
    <property type="term" value="F:ATP binding"/>
    <property type="evidence" value="ECO:0007669"/>
    <property type="project" value="UniProtKB-KW"/>
</dbReference>
<dbReference type="InterPro" id="IPR006282">
    <property type="entry name" value="Thi_PPkinase"/>
</dbReference>
<dbReference type="EC" id="2.7.6.2" evidence="5"/>
<dbReference type="PANTHER" id="PTHR41299">
    <property type="entry name" value="THIAMINE PYROPHOSPHOKINASE"/>
    <property type="match status" value="1"/>
</dbReference>
<feature type="domain" description="Thiamin pyrophosphokinase thiamin-binding" evidence="6">
    <location>
        <begin position="140"/>
        <end position="198"/>
    </location>
</feature>
<keyword evidence="1" id="KW-0808">Transferase</keyword>
<evidence type="ECO:0000256" key="3">
    <source>
        <dbReference type="ARBA" id="ARBA00022777"/>
    </source>
</evidence>
<dbReference type="Proteomes" id="UP000278542">
    <property type="component" value="Unassembled WGS sequence"/>
</dbReference>
<dbReference type="GO" id="GO:0004788">
    <property type="term" value="F:thiamine diphosphokinase activity"/>
    <property type="evidence" value="ECO:0007669"/>
    <property type="project" value="UniProtKB-UniRule"/>
</dbReference>
<organism evidence="7 8">
    <name type="scientific">Orbus hercynius</name>
    <dbReference type="NCBI Taxonomy" id="593135"/>
    <lineage>
        <taxon>Bacteria</taxon>
        <taxon>Pseudomonadati</taxon>
        <taxon>Pseudomonadota</taxon>
        <taxon>Gammaproteobacteria</taxon>
        <taxon>Orbales</taxon>
        <taxon>Orbaceae</taxon>
        <taxon>Orbus</taxon>
    </lineage>
</organism>
<reference evidence="7 8" key="1">
    <citation type="submission" date="2018-10" db="EMBL/GenBank/DDBJ databases">
        <title>Genomic Encyclopedia of Type Strains, Phase IV (KMG-IV): sequencing the most valuable type-strain genomes for metagenomic binning, comparative biology and taxonomic classification.</title>
        <authorList>
            <person name="Goeker M."/>
        </authorList>
    </citation>
    <scope>NUCLEOTIDE SEQUENCE [LARGE SCALE GENOMIC DNA]</scope>
    <source>
        <strain evidence="7 8">DSM 22228</strain>
    </source>
</reference>
<dbReference type="InterPro" id="IPR053149">
    <property type="entry name" value="TPK"/>
</dbReference>
<dbReference type="InterPro" id="IPR036371">
    <property type="entry name" value="TPK_B1-bd_sf"/>
</dbReference>
<dbReference type="GO" id="GO:0009229">
    <property type="term" value="P:thiamine diphosphate biosynthetic process"/>
    <property type="evidence" value="ECO:0007669"/>
    <property type="project" value="InterPro"/>
</dbReference>
<accession>A0A495RK89</accession>
<evidence type="ECO:0000313" key="7">
    <source>
        <dbReference type="EMBL" id="RKS87769.1"/>
    </source>
</evidence>
<dbReference type="SUPFAM" id="SSF63999">
    <property type="entry name" value="Thiamin pyrophosphokinase, catalytic domain"/>
    <property type="match status" value="1"/>
</dbReference>
<dbReference type="Pfam" id="PF04265">
    <property type="entry name" value="TPK_B1_binding"/>
    <property type="match status" value="1"/>
</dbReference>
<evidence type="ECO:0000256" key="2">
    <source>
        <dbReference type="ARBA" id="ARBA00022741"/>
    </source>
</evidence>
<keyword evidence="8" id="KW-1185">Reference proteome</keyword>
<dbReference type="EMBL" id="RBWY01000001">
    <property type="protein sequence ID" value="RKS87769.1"/>
    <property type="molecule type" value="Genomic_DNA"/>
</dbReference>
<dbReference type="GO" id="GO:0006772">
    <property type="term" value="P:thiamine metabolic process"/>
    <property type="evidence" value="ECO:0007669"/>
    <property type="project" value="UniProtKB-UniRule"/>
</dbReference>
<dbReference type="SMART" id="SM00983">
    <property type="entry name" value="TPK_B1_binding"/>
    <property type="match status" value="1"/>
</dbReference>
<dbReference type="GO" id="GO:0016301">
    <property type="term" value="F:kinase activity"/>
    <property type="evidence" value="ECO:0007669"/>
    <property type="project" value="UniProtKB-KW"/>
</dbReference>
<dbReference type="SUPFAM" id="SSF63862">
    <property type="entry name" value="Thiamin pyrophosphokinase, substrate-binding domain"/>
    <property type="match status" value="1"/>
</dbReference>
<sequence length="204" mass="23363">MAKALLFVNGEPPKNYPTDLSQYQYIACTDGAYHNYLTQTDITPNFIIGDFDSLQNQPIDNRIDIIHTPDQSKTDFEKALLFLANKGIHQFDIYGANGHASDHFLGNISVAMRYYHIFELRFYDNYCDFFFAKKFTTLNHVKDKTISLIPLSEVKHLTITGFKYPLTNETINFNGLISLRNQAIDDLVTISFEQGDLLVFISTL</sequence>
<proteinExistence type="predicted"/>
<keyword evidence="2" id="KW-0547">Nucleotide-binding</keyword>
<evidence type="ECO:0000313" key="8">
    <source>
        <dbReference type="Proteomes" id="UP000278542"/>
    </source>
</evidence>
<name>A0A495RK89_9GAMM</name>
<dbReference type="Gene3D" id="3.40.50.10240">
    <property type="entry name" value="Thiamin pyrophosphokinase, catalytic domain"/>
    <property type="match status" value="1"/>
</dbReference>
<dbReference type="AlphaFoldDB" id="A0A495RK89"/>
<evidence type="ECO:0000256" key="4">
    <source>
        <dbReference type="ARBA" id="ARBA00022840"/>
    </source>
</evidence>
<gene>
    <name evidence="7" type="ORF">DES39_1012</name>
</gene>